<accession>A0A090FZQ8</accession>
<organism evidence="4 5">
    <name type="scientific">Mesorhizobium plurifarium</name>
    <dbReference type="NCBI Taxonomy" id="69974"/>
    <lineage>
        <taxon>Bacteria</taxon>
        <taxon>Pseudomonadati</taxon>
        <taxon>Pseudomonadota</taxon>
        <taxon>Alphaproteobacteria</taxon>
        <taxon>Hyphomicrobiales</taxon>
        <taxon>Phyllobacteriaceae</taxon>
        <taxon>Mesorhizobium</taxon>
    </lineage>
</organism>
<protein>
    <submittedName>
        <fullName evidence="4">4-oxalocrotonate tautomerase</fullName>
    </submittedName>
</protein>
<dbReference type="EMBL" id="CCNE01000001">
    <property type="protein sequence ID" value="CDX48758.1"/>
    <property type="molecule type" value="Genomic_DNA"/>
</dbReference>
<sequence length="72" mass="8140">MPFANFKMPEAALTKAQKEDLVHKTTQMFVDYFGEGVRPYTMVLIEEVPDGGYGRADEVFILPDAYRAKHSA</sequence>
<dbReference type="SUPFAM" id="SSF55331">
    <property type="entry name" value="Tautomerase/MIF"/>
    <property type="match status" value="1"/>
</dbReference>
<gene>
    <name evidence="4" type="ORF">MPL3365_10019</name>
</gene>
<dbReference type="InterPro" id="IPR014347">
    <property type="entry name" value="Tautomerase/MIF_sf"/>
</dbReference>
<dbReference type="PANTHER" id="PTHR35530">
    <property type="entry name" value="TAUTOMERASE-RELATED"/>
    <property type="match status" value="1"/>
</dbReference>
<feature type="domain" description="4-oxalocrotonate tautomerase-like" evidence="3">
    <location>
        <begin position="2"/>
        <end position="60"/>
    </location>
</feature>
<name>A0A090FZQ8_MESPL</name>
<evidence type="ECO:0000256" key="1">
    <source>
        <dbReference type="ARBA" id="ARBA00006723"/>
    </source>
</evidence>
<dbReference type="AlphaFoldDB" id="A0A090FZQ8"/>
<dbReference type="PANTHER" id="PTHR35530:SF2">
    <property type="entry name" value="BSL4019 PROTEIN"/>
    <property type="match status" value="1"/>
</dbReference>
<comment type="similarity">
    <text evidence="1">Belongs to the 4-oxalocrotonate tautomerase family.</text>
</comment>
<dbReference type="Proteomes" id="UP000046122">
    <property type="component" value="Unassembled WGS sequence"/>
</dbReference>
<evidence type="ECO:0000313" key="4">
    <source>
        <dbReference type="EMBL" id="CDX48758.1"/>
    </source>
</evidence>
<evidence type="ECO:0000259" key="3">
    <source>
        <dbReference type="Pfam" id="PF01361"/>
    </source>
</evidence>
<dbReference type="InterPro" id="IPR004370">
    <property type="entry name" value="4-OT-like_dom"/>
</dbReference>
<dbReference type="GO" id="GO:0016853">
    <property type="term" value="F:isomerase activity"/>
    <property type="evidence" value="ECO:0007669"/>
    <property type="project" value="UniProtKB-KW"/>
</dbReference>
<dbReference type="Gene3D" id="3.30.429.10">
    <property type="entry name" value="Macrophage Migration Inhibitory Factor"/>
    <property type="match status" value="1"/>
</dbReference>
<reference evidence="4 5" key="1">
    <citation type="submission" date="2014-08" db="EMBL/GenBank/DDBJ databases">
        <authorList>
            <person name="Moulin Lionel"/>
        </authorList>
    </citation>
    <scope>NUCLEOTIDE SEQUENCE [LARGE SCALE GENOMIC DNA]</scope>
</reference>
<dbReference type="Pfam" id="PF01361">
    <property type="entry name" value="Tautomerase"/>
    <property type="match status" value="1"/>
</dbReference>
<evidence type="ECO:0000313" key="5">
    <source>
        <dbReference type="Proteomes" id="UP000046122"/>
    </source>
</evidence>
<evidence type="ECO:0000256" key="2">
    <source>
        <dbReference type="ARBA" id="ARBA00023235"/>
    </source>
</evidence>
<keyword evidence="2" id="KW-0413">Isomerase</keyword>
<proteinExistence type="inferred from homology"/>